<name>A0A806LI24_LACPA</name>
<dbReference type="Proteomes" id="UP000019441">
    <property type="component" value="Chromosome"/>
</dbReference>
<evidence type="ECO:0000313" key="1">
    <source>
        <dbReference type="EMBL" id="AHJ34485.1"/>
    </source>
</evidence>
<protein>
    <submittedName>
        <fullName evidence="1">Uncharacterized protein</fullName>
    </submittedName>
</protein>
<reference evidence="1 2" key="1">
    <citation type="journal article" date="2014" name="Genome Announc.">
        <title>Whole Genome Sequence of the Probiotic Strain Lactobacillus paracasei N1115, Isolated from Traditional Chinese Fermented Milk.</title>
        <authorList>
            <person name="Wang S."/>
            <person name="Zhu H."/>
            <person name="He F."/>
            <person name="Luo Y."/>
            <person name="Kang Z."/>
            <person name="Lu C."/>
            <person name="Feng L."/>
            <person name="Lu X."/>
            <person name="Xue Y."/>
            <person name="Wang H."/>
        </authorList>
    </citation>
    <scope>NUCLEOTIDE SEQUENCE [LARGE SCALE GENOMIC DNA]</scope>
    <source>
        <strain evidence="1 2">N1115</strain>
    </source>
</reference>
<dbReference type="KEGG" id="lpq:AF91_13580"/>
<accession>A0A806LI24</accession>
<proteinExistence type="predicted"/>
<gene>
    <name evidence="1" type="ORF">AF91_13580</name>
</gene>
<dbReference type="EMBL" id="CP007122">
    <property type="protein sequence ID" value="AHJ34485.1"/>
    <property type="molecule type" value="Genomic_DNA"/>
</dbReference>
<dbReference type="AlphaFoldDB" id="A0A806LI24"/>
<sequence>MMVNFKKFFLRNKMRPLPVVVQKNAAVSHMK</sequence>
<evidence type="ECO:0000313" key="2">
    <source>
        <dbReference type="Proteomes" id="UP000019441"/>
    </source>
</evidence>
<organism evidence="1 2">
    <name type="scientific">Lacticaseibacillus paracasei N1115</name>
    <dbReference type="NCBI Taxonomy" id="1446494"/>
    <lineage>
        <taxon>Bacteria</taxon>
        <taxon>Bacillati</taxon>
        <taxon>Bacillota</taxon>
        <taxon>Bacilli</taxon>
        <taxon>Lactobacillales</taxon>
        <taxon>Lactobacillaceae</taxon>
        <taxon>Lacticaseibacillus</taxon>
    </lineage>
</organism>